<name>A0AAD7FNL3_9AGAR</name>
<evidence type="ECO:0000313" key="2">
    <source>
        <dbReference type="Proteomes" id="UP001221142"/>
    </source>
</evidence>
<accession>A0AAD7FNL3</accession>
<sequence length="200" mass="22161">MYDPPTVALGYPMPPDTQVYNPLLDPKIDPEERQSAIAVWVSAFYDHPDFGSGEASGVHWGKPSEVVEPADTPTIDCYSAEESAKFCTPFPVVRAADIPLLQPNMQALLETQAHAALFDENRVSSYFPRLKVVYMSGTQTMAVCIWAYTKTLQIHMAARASGKAVRPVKFVLVPGANHLIHYHRSELVMREILGGFTQVL</sequence>
<gene>
    <name evidence="1" type="ORF">FB45DRAFT_530846</name>
</gene>
<keyword evidence="2" id="KW-1185">Reference proteome</keyword>
<dbReference type="Proteomes" id="UP001221142">
    <property type="component" value="Unassembled WGS sequence"/>
</dbReference>
<reference evidence="1" key="1">
    <citation type="submission" date="2023-03" db="EMBL/GenBank/DDBJ databases">
        <title>Massive genome expansion in bonnet fungi (Mycena s.s.) driven by repeated elements and novel gene families across ecological guilds.</title>
        <authorList>
            <consortium name="Lawrence Berkeley National Laboratory"/>
            <person name="Harder C.B."/>
            <person name="Miyauchi S."/>
            <person name="Viragh M."/>
            <person name="Kuo A."/>
            <person name="Thoen E."/>
            <person name="Andreopoulos B."/>
            <person name="Lu D."/>
            <person name="Skrede I."/>
            <person name="Drula E."/>
            <person name="Henrissat B."/>
            <person name="Morin E."/>
            <person name="Kohler A."/>
            <person name="Barry K."/>
            <person name="LaButti K."/>
            <person name="Morin E."/>
            <person name="Salamov A."/>
            <person name="Lipzen A."/>
            <person name="Mereny Z."/>
            <person name="Hegedus B."/>
            <person name="Baldrian P."/>
            <person name="Stursova M."/>
            <person name="Weitz H."/>
            <person name="Taylor A."/>
            <person name="Grigoriev I.V."/>
            <person name="Nagy L.G."/>
            <person name="Martin F."/>
            <person name="Kauserud H."/>
        </authorList>
    </citation>
    <scope>NUCLEOTIDE SEQUENCE</scope>
    <source>
        <strain evidence="1">9284</strain>
    </source>
</reference>
<protein>
    <recommendedName>
        <fullName evidence="3">Alpha/beta-hydrolase</fullName>
    </recommendedName>
</protein>
<evidence type="ECO:0008006" key="3">
    <source>
        <dbReference type="Google" id="ProtNLM"/>
    </source>
</evidence>
<dbReference type="EMBL" id="JARKIF010000009">
    <property type="protein sequence ID" value="KAJ7630175.1"/>
    <property type="molecule type" value="Genomic_DNA"/>
</dbReference>
<proteinExistence type="predicted"/>
<organism evidence="1 2">
    <name type="scientific">Roridomyces roridus</name>
    <dbReference type="NCBI Taxonomy" id="1738132"/>
    <lineage>
        <taxon>Eukaryota</taxon>
        <taxon>Fungi</taxon>
        <taxon>Dikarya</taxon>
        <taxon>Basidiomycota</taxon>
        <taxon>Agaricomycotina</taxon>
        <taxon>Agaricomycetes</taxon>
        <taxon>Agaricomycetidae</taxon>
        <taxon>Agaricales</taxon>
        <taxon>Marasmiineae</taxon>
        <taxon>Mycenaceae</taxon>
        <taxon>Roridomyces</taxon>
    </lineage>
</organism>
<dbReference type="AlphaFoldDB" id="A0AAD7FNL3"/>
<evidence type="ECO:0000313" key="1">
    <source>
        <dbReference type="EMBL" id="KAJ7630175.1"/>
    </source>
</evidence>
<comment type="caution">
    <text evidence="1">The sequence shown here is derived from an EMBL/GenBank/DDBJ whole genome shotgun (WGS) entry which is preliminary data.</text>
</comment>